<keyword evidence="2" id="KW-0645">Protease</keyword>
<evidence type="ECO:0000313" key="10">
    <source>
        <dbReference type="EMBL" id="GAA1596479.1"/>
    </source>
</evidence>
<dbReference type="Gene3D" id="3.30.300.50">
    <property type="match status" value="1"/>
</dbReference>
<evidence type="ECO:0000256" key="3">
    <source>
        <dbReference type="ARBA" id="ARBA00022729"/>
    </source>
</evidence>
<dbReference type="Gene3D" id="2.40.10.10">
    <property type="entry name" value="Trypsin-like serine proteases"/>
    <property type="match status" value="2"/>
</dbReference>
<dbReference type="InterPro" id="IPR035070">
    <property type="entry name" value="Streptogrisin_prodomain"/>
</dbReference>
<evidence type="ECO:0000313" key="11">
    <source>
        <dbReference type="Proteomes" id="UP001500393"/>
    </source>
</evidence>
<evidence type="ECO:0000256" key="6">
    <source>
        <dbReference type="ARBA" id="ARBA00023145"/>
    </source>
</evidence>
<dbReference type="CDD" id="cd21112">
    <property type="entry name" value="alphaLP-like"/>
    <property type="match status" value="1"/>
</dbReference>
<dbReference type="Proteomes" id="UP001500393">
    <property type="component" value="Unassembled WGS sequence"/>
</dbReference>
<keyword evidence="6" id="KW-0865">Zymogen</keyword>
<keyword evidence="4" id="KW-0378">Hydrolase</keyword>
<evidence type="ECO:0000259" key="9">
    <source>
        <dbReference type="Pfam" id="PF02983"/>
    </source>
</evidence>
<dbReference type="PRINTS" id="PR00861">
    <property type="entry name" value="ALYTICPTASE"/>
</dbReference>
<evidence type="ECO:0000256" key="5">
    <source>
        <dbReference type="ARBA" id="ARBA00022825"/>
    </source>
</evidence>
<reference evidence="11" key="1">
    <citation type="journal article" date="2019" name="Int. J. Syst. Evol. Microbiol.">
        <title>The Global Catalogue of Microorganisms (GCM) 10K type strain sequencing project: providing services to taxonomists for standard genome sequencing and annotation.</title>
        <authorList>
            <consortium name="The Broad Institute Genomics Platform"/>
            <consortium name="The Broad Institute Genome Sequencing Center for Infectious Disease"/>
            <person name="Wu L."/>
            <person name="Ma J."/>
        </authorList>
    </citation>
    <scope>NUCLEOTIDE SEQUENCE [LARGE SCALE GENOMIC DNA]</scope>
    <source>
        <strain evidence="11">JCM 14969</strain>
    </source>
</reference>
<evidence type="ECO:0000256" key="7">
    <source>
        <dbReference type="ARBA" id="ARBA00023157"/>
    </source>
</evidence>
<feature type="signal peptide" evidence="8">
    <location>
        <begin position="1"/>
        <end position="30"/>
    </location>
</feature>
<dbReference type="InterPro" id="IPR009003">
    <property type="entry name" value="Peptidase_S1_PA"/>
</dbReference>
<dbReference type="EMBL" id="BAAAOS010000045">
    <property type="protein sequence ID" value="GAA1596479.1"/>
    <property type="molecule type" value="Genomic_DNA"/>
</dbReference>
<organism evidence="10 11">
    <name type="scientific">Kribbella sancticallisti</name>
    <dbReference type="NCBI Taxonomy" id="460087"/>
    <lineage>
        <taxon>Bacteria</taxon>
        <taxon>Bacillati</taxon>
        <taxon>Actinomycetota</taxon>
        <taxon>Actinomycetes</taxon>
        <taxon>Propionibacteriales</taxon>
        <taxon>Kribbellaceae</taxon>
        <taxon>Kribbella</taxon>
    </lineage>
</organism>
<dbReference type="PIRSF" id="PIRSF001134">
    <property type="entry name" value="Streptogrisin"/>
    <property type="match status" value="1"/>
</dbReference>
<dbReference type="SUPFAM" id="SSF50494">
    <property type="entry name" value="Trypsin-like serine proteases"/>
    <property type="match status" value="1"/>
</dbReference>
<keyword evidence="7" id="KW-1015">Disulfide bond</keyword>
<comment type="caution">
    <text evidence="10">The sequence shown here is derived from an EMBL/GenBank/DDBJ whole genome shotgun (WGS) entry which is preliminary data.</text>
</comment>
<name>A0ABP4PZG7_9ACTN</name>
<evidence type="ECO:0000256" key="4">
    <source>
        <dbReference type="ARBA" id="ARBA00022801"/>
    </source>
</evidence>
<feature type="chain" id="PRO_5047240054" evidence="8">
    <location>
        <begin position="31"/>
        <end position="376"/>
    </location>
</feature>
<dbReference type="InterPro" id="IPR001316">
    <property type="entry name" value="Pept_S1A_streptogrisin"/>
</dbReference>
<keyword evidence="5" id="KW-0720">Serine protease</keyword>
<accession>A0ABP4PZG7</accession>
<dbReference type="Pfam" id="PF02983">
    <property type="entry name" value="Pro_Al_protease"/>
    <property type="match status" value="1"/>
</dbReference>
<sequence>MAGRFRVGAALTGIVVLTAAGLIAANGAQADPQTGAEAASPDQKLLRVQDQAQSLEGQLGAGVVGSYLDPAGDLVVAVSDEATAQLVRAAGAIPKLVDYTLEQLRAVQRQLDHIAVGSSAGKVRSWYVDPVSGTVVVTVPPGARDSVTQRFLRKALAHGGMVTLKRTPGQVTLTDDQFGLLGGYQVDKNTGFTCSLGFNARAGDGARIFLTAGHCTSGRPSFSRNGYIIGNTRTSSFPGSDYGTVGVIEGWDQQGRVERWGATDVVVRGSTTAMVGAGLCKSGKSTGWTCGRIVARDVTVNYGNNKVVRGLFQHTACTEAGDSGGANMTGDYAQGISSGAALISGQCMEKHGQSNESYSQPIGEALSASGASLVLG</sequence>
<dbReference type="InterPro" id="IPR043504">
    <property type="entry name" value="Peptidase_S1_PA_chymotrypsin"/>
</dbReference>
<proteinExistence type="inferred from homology"/>
<comment type="similarity">
    <text evidence="1">Belongs to the peptidase S1 family.</text>
</comment>
<evidence type="ECO:0000256" key="2">
    <source>
        <dbReference type="ARBA" id="ARBA00022670"/>
    </source>
</evidence>
<dbReference type="InterPro" id="IPR004236">
    <property type="entry name" value="Pept_S1_alpha_lytic"/>
</dbReference>
<evidence type="ECO:0000256" key="8">
    <source>
        <dbReference type="SAM" id="SignalP"/>
    </source>
</evidence>
<dbReference type="SUPFAM" id="SSF54806">
    <property type="entry name" value="Alpha-lytic protease prodomain"/>
    <property type="match status" value="1"/>
</dbReference>
<keyword evidence="3 8" id="KW-0732">Signal</keyword>
<protein>
    <submittedName>
        <fullName evidence="10">S1 family peptidase</fullName>
    </submittedName>
</protein>
<keyword evidence="11" id="KW-1185">Reference proteome</keyword>
<dbReference type="RefSeq" id="WP_344219457.1">
    <property type="nucleotide sequence ID" value="NZ_BAAAOS010000045.1"/>
</dbReference>
<evidence type="ECO:0000256" key="1">
    <source>
        <dbReference type="ARBA" id="ARBA00007664"/>
    </source>
</evidence>
<feature type="domain" description="Peptidase S1A alpha-lytic prodomain" evidence="9">
    <location>
        <begin position="99"/>
        <end position="155"/>
    </location>
</feature>
<dbReference type="InterPro" id="IPR037295">
    <property type="entry name" value="Alpha-lytic_protease_prodomain"/>
</dbReference>
<gene>
    <name evidence="10" type="ORF">GCM10009789_58070</name>
</gene>